<reference evidence="5" key="1">
    <citation type="submission" date="2025-08" db="UniProtKB">
        <authorList>
            <consortium name="RefSeq"/>
        </authorList>
    </citation>
    <scope>IDENTIFICATION</scope>
    <source>
        <tissue evidence="5">Blood</tissue>
    </source>
</reference>
<protein>
    <recommendedName>
        <fullName evidence="1">Mitochondrial genome maintenance exonuclease 1</fullName>
        <ecNumber evidence="1">3.1.-.-</ecNumber>
    </recommendedName>
</protein>
<organism evidence="4 5">
    <name type="scientific">Bos indicus</name>
    <name type="common">Zebu</name>
    <dbReference type="NCBI Taxonomy" id="9915"/>
    <lineage>
        <taxon>Eukaryota</taxon>
        <taxon>Metazoa</taxon>
        <taxon>Chordata</taxon>
        <taxon>Craniata</taxon>
        <taxon>Vertebrata</taxon>
        <taxon>Euteleostomi</taxon>
        <taxon>Mammalia</taxon>
        <taxon>Eutheria</taxon>
        <taxon>Laurasiatheria</taxon>
        <taxon>Artiodactyla</taxon>
        <taxon>Ruminantia</taxon>
        <taxon>Pecora</taxon>
        <taxon>Bovidae</taxon>
        <taxon>Bovinae</taxon>
        <taxon>Bos</taxon>
    </lineage>
</organism>
<accession>A0ABM4T9P0</accession>
<keyword evidence="1" id="KW-0378">Hydrolase</keyword>
<feature type="active site" evidence="1">
    <location>
        <position position="387"/>
    </location>
</feature>
<dbReference type="GO" id="GO:0004527">
    <property type="term" value="F:exonuclease activity"/>
    <property type="evidence" value="ECO:0007669"/>
    <property type="project" value="UniProtKB-KW"/>
</dbReference>
<dbReference type="RefSeq" id="XP_070656758.1">
    <property type="nucleotide sequence ID" value="XM_070800657.1"/>
</dbReference>
<feature type="region of interest" description="Disordered" evidence="2">
    <location>
        <begin position="23"/>
        <end position="115"/>
    </location>
</feature>
<feature type="active site" evidence="1">
    <location>
        <position position="402"/>
    </location>
</feature>
<evidence type="ECO:0000313" key="4">
    <source>
        <dbReference type="Proteomes" id="UP001652663"/>
    </source>
</evidence>
<dbReference type="EC" id="3.1.-.-" evidence="1"/>
<name>A0ABM4T9P0_BOSIN</name>
<dbReference type="Gene3D" id="3.90.320.10">
    <property type="match status" value="1"/>
</dbReference>
<comment type="similarity">
    <text evidence="1">Belongs to the MGME1 family.</text>
</comment>
<comment type="subcellular location">
    <subcellularLocation>
        <location evidence="1">Mitochondrion</location>
    </subcellularLocation>
</comment>
<dbReference type="GeneID" id="109568022"/>
<keyword evidence="1 5" id="KW-0269">Exonuclease</keyword>
<dbReference type="PANTHER" id="PTHR31340:SF3">
    <property type="entry name" value="MITOCHONDRIAL GENOME MAINTENANCE EXONUCLEASE 1"/>
    <property type="match status" value="1"/>
</dbReference>
<feature type="active site" evidence="1">
    <location>
        <position position="400"/>
    </location>
</feature>
<comment type="function">
    <text evidence="1">Metal-dependent single-stranded DNA (ssDNA) exonuclease involved in mitochondrial genome maintenance. Has preference for 5'-3' exonuclease activity but is also capable of endoduclease activity on linear substrates. Necessary for maintenance of proper 7S DNA levels. Probably involved in mitochondrial DNA (mtDNA) repair, possibly via the processing of displaced DNA containing Okazaki fragments during RNA-primed DNA synthesis on the lagging strand or via processing of DNA flaps during long-patch base excision repair.</text>
</comment>
<evidence type="ECO:0000313" key="5">
    <source>
        <dbReference type="RefSeq" id="XP_070656758.1"/>
    </source>
</evidence>
<gene>
    <name evidence="1 5" type="primary">MGME1</name>
</gene>
<keyword evidence="1" id="KW-0496">Mitochondrion</keyword>
<keyword evidence="4" id="KW-1185">Reference proteome</keyword>
<dbReference type="HAMAP" id="MF_03030">
    <property type="entry name" value="MGME1"/>
    <property type="match status" value="1"/>
</dbReference>
<proteinExistence type="inferred from homology"/>
<feature type="domain" description="PD-(D/E)XK endonuclease-like" evidence="3">
    <location>
        <begin position="342"/>
        <end position="475"/>
    </location>
</feature>
<evidence type="ECO:0000256" key="1">
    <source>
        <dbReference type="HAMAP-Rule" id="MF_03030"/>
    </source>
</evidence>
<evidence type="ECO:0000259" key="3">
    <source>
        <dbReference type="Pfam" id="PF12705"/>
    </source>
</evidence>
<dbReference type="Pfam" id="PF12705">
    <property type="entry name" value="PDDEXK_1"/>
    <property type="match status" value="1"/>
</dbReference>
<sequence length="490" mass="55683">MATRISSGAAWLCEERRGWAAATARAPLRGRGGRGPASASLPARRRREASRFRHRPSSPGKGERRPHVLPQGGLPRPRCRPSWSRAKKRRGGLPSLRATRKPPTAGPPWGRGNPETLAARHVSRKGKQKLKRPSTLQVYQREVKKSLKMEVFQTICRQLQSSKRFFVEAAPRVVFSTSSYLCGRKKRVNPYEQVDQEKYSDLVRSVLSFRGHARTPQSLFEEDALLYGPVSKSKAPKQEEEAGVPQNWFPLFNPEKSIKPDPARDPPVPLKIPLQRNAIPSVTRVLQQTMTSEQTFYLEKWRQRMILELGEDGFAEYTSNMFLQGKQFHEALESILSPQGNLKERDESLLESGYIQSVQHVLKDISGVRALESAVKHETLQYVGLLDCVADYQGKLCVIDWKTSEKPKPFIRNTFDNPLQVVAYVGAVNHDANYSFQVQCGLIVVAYKNGSPAHPHFMDAELCSQYWAKWLLRLEEYTKKEKNQNIQKLD</sequence>
<dbReference type="InterPro" id="IPR038726">
    <property type="entry name" value="PDDEXK_AddAB-type"/>
</dbReference>
<feature type="compositionally biased region" description="Basic residues" evidence="2">
    <location>
        <begin position="43"/>
        <end position="56"/>
    </location>
</feature>
<dbReference type="PANTHER" id="PTHR31340">
    <property type="entry name" value="MITOCHONDRIAL GENOME MAINTENANCE EXONUCLEASE 1"/>
    <property type="match status" value="1"/>
</dbReference>
<keyword evidence="1" id="KW-0540">Nuclease</keyword>
<dbReference type="Proteomes" id="UP001652663">
    <property type="component" value="Chromosome 13"/>
</dbReference>
<evidence type="ECO:0000256" key="2">
    <source>
        <dbReference type="SAM" id="MobiDB-lite"/>
    </source>
</evidence>
<dbReference type="InterPro" id="IPR011604">
    <property type="entry name" value="PDDEXK-like_dom_sf"/>
</dbReference>